<sequence length="388" mass="42964">MPKKDYMKCYFGCRTKGPFHRFPKPDYPHSDRFDSWKAVLSPAIQNKGDSYICDNVRICDFHFEDRYRLPSKRLTRTGVPTLNIPIRSCVERTGYLLKPSTNQSNFGHFHKTGDAGPSGCVPSINLDDSQREQHLENTADGTAAAREVMSPPTALNPPPYEGVVERRAVPVELHNTTDGRPVARLGTCLPIHSTSAEEAARLALITHHYAGLFTENILSPLGELAYVRLDADTVEKVFVNRSRRILITSSDGRLAQWRAVPTFESRNRYVAGTPVVDGGGALVSVVLARRHNHYALAANDGEGGYFDTTEPWRVMDPPAGALVYADRWFTTREELRAYVSSLGPVDAGAPTPVLHRGARTRVSLVAPGGRQIAHVHLHTALTDDVEYL</sequence>
<name>A0A4C1U3G4_EUMVA</name>
<keyword evidence="3 9" id="KW-0863">Zinc-finger</keyword>
<evidence type="ECO:0000256" key="2">
    <source>
        <dbReference type="ARBA" id="ARBA00022723"/>
    </source>
</evidence>
<dbReference type="InterPro" id="IPR006612">
    <property type="entry name" value="THAP_Znf"/>
</dbReference>
<comment type="function">
    <text evidence="8">Nuclease that cleaves 2',3'-cGAMP.</text>
</comment>
<evidence type="ECO:0000313" key="11">
    <source>
        <dbReference type="EMBL" id="GBP20819.1"/>
    </source>
</evidence>
<dbReference type="InterPro" id="IPR006853">
    <property type="entry name" value="Poxin_vir"/>
</dbReference>
<evidence type="ECO:0000256" key="7">
    <source>
        <dbReference type="ARBA" id="ARBA00023932"/>
    </source>
</evidence>
<feature type="domain" description="THAP-type" evidence="10">
    <location>
        <begin position="1"/>
        <end position="83"/>
    </location>
</feature>
<dbReference type="GO" id="GO:0008270">
    <property type="term" value="F:zinc ion binding"/>
    <property type="evidence" value="ECO:0007669"/>
    <property type="project" value="UniProtKB-KW"/>
</dbReference>
<evidence type="ECO:0000256" key="4">
    <source>
        <dbReference type="ARBA" id="ARBA00022801"/>
    </source>
</evidence>
<keyword evidence="4 8" id="KW-0378">Hydrolase</keyword>
<dbReference type="GO" id="GO:0061507">
    <property type="term" value="F:2',3'-cyclic GMP-AMP binding"/>
    <property type="evidence" value="ECO:0007669"/>
    <property type="project" value="UniProtKB-UniRule"/>
</dbReference>
<dbReference type="OrthoDB" id="6818165at2759"/>
<protein>
    <recommendedName>
        <fullName evidence="10">THAP-type domain-containing protein</fullName>
    </recommendedName>
</protein>
<evidence type="ECO:0000256" key="9">
    <source>
        <dbReference type="PROSITE-ProRule" id="PRU00309"/>
    </source>
</evidence>
<reference evidence="11 12" key="1">
    <citation type="journal article" date="2019" name="Commun. Biol.">
        <title>The bagworm genome reveals a unique fibroin gene that provides high tensile strength.</title>
        <authorList>
            <person name="Kono N."/>
            <person name="Nakamura H."/>
            <person name="Ohtoshi R."/>
            <person name="Tomita M."/>
            <person name="Numata K."/>
            <person name="Arakawa K."/>
        </authorList>
    </citation>
    <scope>NUCLEOTIDE SEQUENCE [LARGE SCALE GENOMIC DNA]</scope>
</reference>
<keyword evidence="6 9" id="KW-0238">DNA-binding</keyword>
<evidence type="ECO:0000256" key="1">
    <source>
        <dbReference type="ARBA" id="ARBA00022722"/>
    </source>
</evidence>
<comment type="caution">
    <text evidence="11">The sequence shown here is derived from an EMBL/GenBank/DDBJ whole genome shotgun (WGS) entry which is preliminary data.</text>
</comment>
<dbReference type="GO" id="GO:0016787">
    <property type="term" value="F:hydrolase activity"/>
    <property type="evidence" value="ECO:0007669"/>
    <property type="project" value="UniProtKB-KW"/>
</dbReference>
<organism evidence="11 12">
    <name type="scientific">Eumeta variegata</name>
    <name type="common">Bagworm moth</name>
    <name type="synonym">Eumeta japonica</name>
    <dbReference type="NCBI Taxonomy" id="151549"/>
    <lineage>
        <taxon>Eukaryota</taxon>
        <taxon>Metazoa</taxon>
        <taxon>Ecdysozoa</taxon>
        <taxon>Arthropoda</taxon>
        <taxon>Hexapoda</taxon>
        <taxon>Insecta</taxon>
        <taxon>Pterygota</taxon>
        <taxon>Neoptera</taxon>
        <taxon>Endopterygota</taxon>
        <taxon>Lepidoptera</taxon>
        <taxon>Glossata</taxon>
        <taxon>Ditrysia</taxon>
        <taxon>Tineoidea</taxon>
        <taxon>Psychidae</taxon>
        <taxon>Oiketicinae</taxon>
        <taxon>Eumeta</taxon>
    </lineage>
</organism>
<evidence type="ECO:0000256" key="3">
    <source>
        <dbReference type="ARBA" id="ARBA00022771"/>
    </source>
</evidence>
<keyword evidence="1 8" id="KW-0540">Nuclease</keyword>
<evidence type="ECO:0000256" key="8">
    <source>
        <dbReference type="HAMAP-Rule" id="MF_04143"/>
    </source>
</evidence>
<keyword evidence="12" id="KW-1185">Reference proteome</keyword>
<evidence type="ECO:0000256" key="5">
    <source>
        <dbReference type="ARBA" id="ARBA00022833"/>
    </source>
</evidence>
<keyword evidence="5" id="KW-0862">Zinc</keyword>
<dbReference type="GO" id="GO:0004518">
    <property type="term" value="F:nuclease activity"/>
    <property type="evidence" value="ECO:0007669"/>
    <property type="project" value="UniProtKB-UniRule"/>
</dbReference>
<evidence type="ECO:0000259" key="10">
    <source>
        <dbReference type="PROSITE" id="PS50950"/>
    </source>
</evidence>
<evidence type="ECO:0000313" key="12">
    <source>
        <dbReference type="Proteomes" id="UP000299102"/>
    </source>
</evidence>
<dbReference type="Proteomes" id="UP000299102">
    <property type="component" value="Unassembled WGS sequence"/>
</dbReference>
<dbReference type="HAMAP" id="MF_04143">
    <property type="entry name" value="Poxins"/>
    <property type="match status" value="1"/>
</dbReference>
<dbReference type="EMBL" id="BGZK01000122">
    <property type="protein sequence ID" value="GBP20819.1"/>
    <property type="molecule type" value="Genomic_DNA"/>
</dbReference>
<keyword evidence="2" id="KW-0479">Metal-binding</keyword>
<gene>
    <name evidence="11" type="ORF">EVAR_14545_1</name>
</gene>
<proteinExistence type="inferred from homology"/>
<accession>A0A4C1U3G4</accession>
<evidence type="ECO:0000256" key="6">
    <source>
        <dbReference type="ARBA" id="ARBA00023125"/>
    </source>
</evidence>
<dbReference type="PROSITE" id="PS50950">
    <property type="entry name" value="ZF_THAP"/>
    <property type="match status" value="1"/>
</dbReference>
<dbReference type="AlphaFoldDB" id="A0A4C1U3G4"/>
<dbReference type="GO" id="GO:0003677">
    <property type="term" value="F:DNA binding"/>
    <property type="evidence" value="ECO:0007669"/>
    <property type="project" value="UniProtKB-UniRule"/>
</dbReference>
<dbReference type="SMART" id="SM00980">
    <property type="entry name" value="THAP"/>
    <property type="match status" value="1"/>
</dbReference>
<comment type="catalytic activity">
    <reaction evidence="7">
        <text>2',3'-cGAMP + H2O = Gp(2'-5')Ap(3') + H(+)</text>
        <dbReference type="Rhea" id="RHEA:59472"/>
        <dbReference type="ChEBI" id="CHEBI:15377"/>
        <dbReference type="ChEBI" id="CHEBI:15378"/>
        <dbReference type="ChEBI" id="CHEBI:143093"/>
        <dbReference type="ChEBI" id="CHEBI:143098"/>
    </reaction>
    <physiologicalReaction direction="left-to-right" evidence="7">
        <dbReference type="Rhea" id="RHEA:59473"/>
    </physiologicalReaction>
</comment>